<proteinExistence type="predicted"/>
<reference evidence="1" key="1">
    <citation type="submission" date="2018-02" db="EMBL/GenBank/DDBJ databases">
        <title>Rhizophora mucronata_Transcriptome.</title>
        <authorList>
            <person name="Meera S.P."/>
            <person name="Sreeshan A."/>
            <person name="Augustine A."/>
        </authorList>
    </citation>
    <scope>NUCLEOTIDE SEQUENCE</scope>
    <source>
        <tissue evidence="1">Leaf</tissue>
    </source>
</reference>
<dbReference type="AlphaFoldDB" id="A0A2P2N2M8"/>
<sequence length="29" mass="3081">MQSITSPASKNVDDLQGLSPFSLSAILFL</sequence>
<evidence type="ECO:0000313" key="1">
    <source>
        <dbReference type="EMBL" id="MBX36729.1"/>
    </source>
</evidence>
<name>A0A2P2N2M8_RHIMU</name>
<organism evidence="1">
    <name type="scientific">Rhizophora mucronata</name>
    <name type="common">Asiatic mangrove</name>
    <dbReference type="NCBI Taxonomy" id="61149"/>
    <lineage>
        <taxon>Eukaryota</taxon>
        <taxon>Viridiplantae</taxon>
        <taxon>Streptophyta</taxon>
        <taxon>Embryophyta</taxon>
        <taxon>Tracheophyta</taxon>
        <taxon>Spermatophyta</taxon>
        <taxon>Magnoliopsida</taxon>
        <taxon>eudicotyledons</taxon>
        <taxon>Gunneridae</taxon>
        <taxon>Pentapetalae</taxon>
        <taxon>rosids</taxon>
        <taxon>fabids</taxon>
        <taxon>Malpighiales</taxon>
        <taxon>Rhizophoraceae</taxon>
        <taxon>Rhizophora</taxon>
    </lineage>
</organism>
<accession>A0A2P2N2M8</accession>
<dbReference type="EMBL" id="GGEC01056245">
    <property type="protein sequence ID" value="MBX36729.1"/>
    <property type="molecule type" value="Transcribed_RNA"/>
</dbReference>
<protein>
    <submittedName>
        <fullName evidence="1">Uncharacterized protein</fullName>
    </submittedName>
</protein>